<organism evidence="1 2">
    <name type="scientific">Candidatus Nomurabacteria bacterium RIFCSPLOWO2_12_FULL_46_14</name>
    <dbReference type="NCBI Taxonomy" id="1801797"/>
    <lineage>
        <taxon>Bacteria</taxon>
        <taxon>Candidatus Nomuraibacteriota</taxon>
    </lineage>
</organism>
<dbReference type="AlphaFoldDB" id="A0A1F6Y8F1"/>
<evidence type="ECO:0008006" key="3">
    <source>
        <dbReference type="Google" id="ProtNLM"/>
    </source>
</evidence>
<evidence type="ECO:0000313" key="1">
    <source>
        <dbReference type="EMBL" id="OGJ02625.1"/>
    </source>
</evidence>
<dbReference type="STRING" id="1801797.A3G06_01115"/>
<sequence length="158" mass="18835">MLQLTDEQFDKLKSNSEELYKSIGEIYCPYFKEKIVFNAKGLEHLKFKSKNHARSRDDQYIRLKLLHLAPKILELSKTIQGFSERKIFELNRSNHRNEKILVDVNYYEFVAVLEEVRVRIIIKKVGTAPKYFWSIIPHWKVDKITGKRKMNYGNPEDD</sequence>
<accession>A0A1F6Y8F1</accession>
<gene>
    <name evidence="1" type="ORF">A3G06_01115</name>
</gene>
<protein>
    <recommendedName>
        <fullName evidence="3">Phage-Barnase-EndoU-ColicinE5/D-RelE like nuclease 3 domain-containing protein</fullName>
    </recommendedName>
</protein>
<dbReference type="Proteomes" id="UP000176192">
    <property type="component" value="Unassembled WGS sequence"/>
</dbReference>
<name>A0A1F6Y8F1_9BACT</name>
<evidence type="ECO:0000313" key="2">
    <source>
        <dbReference type="Proteomes" id="UP000176192"/>
    </source>
</evidence>
<reference evidence="1 2" key="1">
    <citation type="journal article" date="2016" name="Nat. Commun.">
        <title>Thousands of microbial genomes shed light on interconnected biogeochemical processes in an aquifer system.</title>
        <authorList>
            <person name="Anantharaman K."/>
            <person name="Brown C.T."/>
            <person name="Hug L.A."/>
            <person name="Sharon I."/>
            <person name="Castelle C.J."/>
            <person name="Probst A.J."/>
            <person name="Thomas B.C."/>
            <person name="Singh A."/>
            <person name="Wilkins M.J."/>
            <person name="Karaoz U."/>
            <person name="Brodie E.L."/>
            <person name="Williams K.H."/>
            <person name="Hubbard S.S."/>
            <person name="Banfield J.F."/>
        </authorList>
    </citation>
    <scope>NUCLEOTIDE SEQUENCE [LARGE SCALE GENOMIC DNA]</scope>
</reference>
<dbReference type="EMBL" id="MFVV01000038">
    <property type="protein sequence ID" value="OGJ02625.1"/>
    <property type="molecule type" value="Genomic_DNA"/>
</dbReference>
<proteinExistence type="predicted"/>
<comment type="caution">
    <text evidence="1">The sequence shown here is derived from an EMBL/GenBank/DDBJ whole genome shotgun (WGS) entry which is preliminary data.</text>
</comment>